<dbReference type="EMBL" id="SPNV01000430">
    <property type="protein sequence ID" value="KAF5855463.1"/>
    <property type="molecule type" value="Genomic_DNA"/>
</dbReference>
<accession>A0A8H5ZX10</accession>
<dbReference type="AlphaFoldDB" id="A0A8H5ZX10"/>
<gene>
    <name evidence="2" type="ORF">ETB97_009198</name>
</gene>
<evidence type="ECO:0000313" key="3">
    <source>
        <dbReference type="Proteomes" id="UP000541154"/>
    </source>
</evidence>
<feature type="region of interest" description="Disordered" evidence="1">
    <location>
        <begin position="365"/>
        <end position="444"/>
    </location>
</feature>
<feature type="compositionally biased region" description="Pro residues" evidence="1">
    <location>
        <begin position="415"/>
        <end position="424"/>
    </location>
</feature>
<evidence type="ECO:0000313" key="2">
    <source>
        <dbReference type="EMBL" id="KAF5855463.1"/>
    </source>
</evidence>
<evidence type="ECO:0000256" key="1">
    <source>
        <dbReference type="SAM" id="MobiDB-lite"/>
    </source>
</evidence>
<keyword evidence="3" id="KW-1185">Reference proteome</keyword>
<feature type="compositionally biased region" description="Basic and acidic residues" evidence="1">
    <location>
        <begin position="398"/>
        <end position="414"/>
    </location>
</feature>
<dbReference type="Proteomes" id="UP000541154">
    <property type="component" value="Unassembled WGS sequence"/>
</dbReference>
<reference evidence="2 3" key="1">
    <citation type="submission" date="2019-04" db="EMBL/GenBank/DDBJ databases">
        <title>Aspergillus burnettii sp. nov., novel species from soil in southeast Queensland.</title>
        <authorList>
            <person name="Gilchrist C.L.M."/>
            <person name="Pitt J.I."/>
            <person name="Lange L."/>
            <person name="Lacey H.J."/>
            <person name="Vuong D."/>
            <person name="Midgley D.J."/>
            <person name="Greenfield P."/>
            <person name="Bradbury M."/>
            <person name="Lacey E."/>
            <person name="Busk P.K."/>
            <person name="Pilgaard B."/>
            <person name="Chooi Y.H."/>
            <person name="Piggott A.M."/>
        </authorList>
    </citation>
    <scope>NUCLEOTIDE SEQUENCE [LARGE SCALE GENOMIC DNA]</scope>
    <source>
        <strain evidence="2 3">FRR 5400</strain>
    </source>
</reference>
<organism evidence="2 3">
    <name type="scientific">Petromyces alliaceus</name>
    <name type="common">Aspergillus alliaceus</name>
    <dbReference type="NCBI Taxonomy" id="209559"/>
    <lineage>
        <taxon>Eukaryota</taxon>
        <taxon>Fungi</taxon>
        <taxon>Dikarya</taxon>
        <taxon>Ascomycota</taxon>
        <taxon>Pezizomycotina</taxon>
        <taxon>Eurotiomycetes</taxon>
        <taxon>Eurotiomycetidae</taxon>
        <taxon>Eurotiales</taxon>
        <taxon>Aspergillaceae</taxon>
        <taxon>Aspergillus</taxon>
        <taxon>Aspergillus subgen. Circumdati</taxon>
    </lineage>
</organism>
<proteinExistence type="predicted"/>
<feature type="compositionally biased region" description="Basic and acidic residues" evidence="1">
    <location>
        <begin position="365"/>
        <end position="389"/>
    </location>
</feature>
<feature type="compositionally biased region" description="Polar residues" evidence="1">
    <location>
        <begin position="206"/>
        <end position="225"/>
    </location>
</feature>
<sequence length="470" mass="52358">MARFEEQFQNSPLLSTQQYKIGSFEPSPKYKCDAYPIPFEISDCGFYSKSLCNDNPVLAHSSAQYNDLNGSCSSSKVSMKSVLSGIKKQLCILSSEVSQDFLLFKPPRRADSRRLAGVPASNTFSEDIDNFSQRTKGLTKSRPYIMPLLRKVSREPPSTALDFSRASPHHHGLGSITNCEKGDNRGGPDTIFMSRKNFPGLHHRSTSGTSQFPSSTSPSMNNLGSQNIHQMRQGTHSHTPQLSQSYQTSIFDSDASGKGDSAEGELLGRSSSNAFLSSVRRPSGQTPRLSLQTHSNSFTILPGISQTNITSRSSFGYSRDNGSTLDTTSPISRSSLDFVFRSKTRTSTDPISRAATVQAARQAFEEKEAAKTRRFEEQQMKAEEKEMKRKEKHHWRASSKDEEAPGPVWEKEPPGETPNFPPASDPISSTAKPRPSSGSWKSQSKSTWMLFLTWLRTRIFKLRRRIRNFG</sequence>
<name>A0A8H5ZX10_PETAA</name>
<feature type="region of interest" description="Disordered" evidence="1">
    <location>
        <begin position="155"/>
        <end position="225"/>
    </location>
</feature>
<protein>
    <submittedName>
        <fullName evidence="2">Uncharacterized protein</fullName>
    </submittedName>
</protein>
<comment type="caution">
    <text evidence="2">The sequence shown here is derived from an EMBL/GenBank/DDBJ whole genome shotgun (WGS) entry which is preliminary data.</text>
</comment>